<evidence type="ECO:0000313" key="2">
    <source>
        <dbReference type="Proteomes" id="UP000028002"/>
    </source>
</evidence>
<dbReference type="AlphaFoldDB" id="A0A081RUK4"/>
<reference evidence="1 2" key="1">
    <citation type="submission" date="2014-03" db="EMBL/GenBank/DDBJ databases">
        <title>Draft Genome of Photorhabdus temperata Meg1.</title>
        <authorList>
            <person name="Hurst S.G.IV."/>
            <person name="Morris K."/>
            <person name="Thomas K."/>
            <person name="Tisa L.S."/>
        </authorList>
    </citation>
    <scope>NUCLEOTIDE SEQUENCE [LARGE SCALE GENOMIC DNA]</scope>
    <source>
        <strain evidence="1 2">Meg1</strain>
    </source>
</reference>
<proteinExistence type="predicted"/>
<protein>
    <submittedName>
        <fullName evidence="1">Uncharacterized protein</fullName>
    </submittedName>
</protein>
<dbReference type="RefSeq" id="WP_036840214.1">
    <property type="nucleotide sequence ID" value="NZ_CAWLUD010000051.1"/>
</dbReference>
<name>A0A081RUK4_PHOTE</name>
<evidence type="ECO:0000313" key="1">
    <source>
        <dbReference type="EMBL" id="KER02357.1"/>
    </source>
</evidence>
<comment type="caution">
    <text evidence="1">The sequence shown here is derived from an EMBL/GenBank/DDBJ whole genome shotgun (WGS) entry which is preliminary data.</text>
</comment>
<dbReference type="Proteomes" id="UP000028002">
    <property type="component" value="Unassembled WGS sequence"/>
</dbReference>
<gene>
    <name evidence="1" type="ORF">MEG1DRAFT_03058</name>
</gene>
<organism evidence="1 2">
    <name type="scientific">Photorhabdus temperata subsp. temperata Meg1</name>
    <dbReference type="NCBI Taxonomy" id="1393735"/>
    <lineage>
        <taxon>Bacteria</taxon>
        <taxon>Pseudomonadati</taxon>
        <taxon>Pseudomonadota</taxon>
        <taxon>Gammaproteobacteria</taxon>
        <taxon>Enterobacterales</taxon>
        <taxon>Morganellaceae</taxon>
        <taxon>Photorhabdus</taxon>
    </lineage>
</organism>
<sequence length="106" mass="12632">MDKLKELLAKGSFPVQLPPGFTSESFAREYKNFQSQWNANKTPNCKMEKFSVARSSYYRRVTRLVNPVGYFYLAKEIDNYWAEIQKHYRRSKISLRAYPKRNCHIV</sequence>
<dbReference type="EMBL" id="JGVH01000051">
    <property type="protein sequence ID" value="KER02357.1"/>
    <property type="molecule type" value="Genomic_DNA"/>
</dbReference>
<accession>A0A081RUK4</accession>